<dbReference type="Proteomes" id="UP000008237">
    <property type="component" value="Unassembled WGS sequence"/>
</dbReference>
<evidence type="ECO:0000313" key="1">
    <source>
        <dbReference type="EMBL" id="EFN89577.1"/>
    </source>
</evidence>
<name>E2B404_HARSA</name>
<dbReference type="STRING" id="610380.E2B404"/>
<dbReference type="GO" id="GO:0003676">
    <property type="term" value="F:nucleic acid binding"/>
    <property type="evidence" value="ECO:0007669"/>
    <property type="project" value="InterPro"/>
</dbReference>
<dbReference type="InParanoid" id="E2B404"/>
<dbReference type="Gene3D" id="3.30.420.10">
    <property type="entry name" value="Ribonuclease H-like superfamily/Ribonuclease H"/>
    <property type="match status" value="1"/>
</dbReference>
<reference evidence="1 2" key="1">
    <citation type="journal article" date="2010" name="Science">
        <title>Genomic comparison of the ants Camponotus floridanus and Harpegnathos saltator.</title>
        <authorList>
            <person name="Bonasio R."/>
            <person name="Zhang G."/>
            <person name="Ye C."/>
            <person name="Mutti N.S."/>
            <person name="Fang X."/>
            <person name="Qin N."/>
            <person name="Donahue G."/>
            <person name="Yang P."/>
            <person name="Li Q."/>
            <person name="Li C."/>
            <person name="Zhang P."/>
            <person name="Huang Z."/>
            <person name="Berger S.L."/>
            <person name="Reinberg D."/>
            <person name="Wang J."/>
            <person name="Liebig J."/>
        </authorList>
    </citation>
    <scope>NUCLEOTIDE SEQUENCE [LARGE SCALE GENOMIC DNA]</scope>
    <source>
        <strain evidence="1 2">R22 G/1</strain>
    </source>
</reference>
<sequence>SGYPNGRYPNRWISIGSPGHEWPPTSPDLTPLDYFLWGAVKAKVYAQAPTTRENIQQRIRAAFQSITVQTL</sequence>
<organism evidence="2">
    <name type="scientific">Harpegnathos saltator</name>
    <name type="common">Jerdon's jumping ant</name>
    <dbReference type="NCBI Taxonomy" id="610380"/>
    <lineage>
        <taxon>Eukaryota</taxon>
        <taxon>Metazoa</taxon>
        <taxon>Ecdysozoa</taxon>
        <taxon>Arthropoda</taxon>
        <taxon>Hexapoda</taxon>
        <taxon>Insecta</taxon>
        <taxon>Pterygota</taxon>
        <taxon>Neoptera</taxon>
        <taxon>Endopterygota</taxon>
        <taxon>Hymenoptera</taxon>
        <taxon>Apocrita</taxon>
        <taxon>Aculeata</taxon>
        <taxon>Formicoidea</taxon>
        <taxon>Formicidae</taxon>
        <taxon>Ponerinae</taxon>
        <taxon>Ponerini</taxon>
        <taxon>Harpegnathos</taxon>
    </lineage>
</organism>
<accession>E2B404</accession>
<keyword evidence="2" id="KW-1185">Reference proteome</keyword>
<evidence type="ECO:0000313" key="2">
    <source>
        <dbReference type="Proteomes" id="UP000008237"/>
    </source>
</evidence>
<dbReference type="AlphaFoldDB" id="E2B404"/>
<feature type="non-terminal residue" evidence="1">
    <location>
        <position position="1"/>
    </location>
</feature>
<dbReference type="PANTHER" id="PTHR47326:SF1">
    <property type="entry name" value="HTH PSQ-TYPE DOMAIN-CONTAINING PROTEIN"/>
    <property type="match status" value="1"/>
</dbReference>
<dbReference type="PANTHER" id="PTHR47326">
    <property type="entry name" value="TRANSPOSABLE ELEMENT TC3 TRANSPOSASE-LIKE PROTEIN"/>
    <property type="match status" value="1"/>
</dbReference>
<feature type="non-terminal residue" evidence="1">
    <location>
        <position position="71"/>
    </location>
</feature>
<protein>
    <submittedName>
        <fullName evidence="1">Uncharacterized protein</fullName>
    </submittedName>
</protein>
<dbReference type="OMA" id="NRWISIG"/>
<gene>
    <name evidence="1" type="ORF">EAI_04190</name>
</gene>
<dbReference type="InterPro" id="IPR036397">
    <property type="entry name" value="RNaseH_sf"/>
</dbReference>
<dbReference type="EMBL" id="GL445434">
    <property type="protein sequence ID" value="EFN89577.1"/>
    <property type="molecule type" value="Genomic_DNA"/>
</dbReference>
<proteinExistence type="predicted"/>